<dbReference type="Gene3D" id="1.20.1740.10">
    <property type="entry name" value="Amino acid/polyamine transporter I"/>
    <property type="match status" value="1"/>
</dbReference>
<comment type="caution">
    <text evidence="9">The sequence shown here is derived from an EMBL/GenBank/DDBJ whole genome shotgun (WGS) entry which is preliminary data.</text>
</comment>
<feature type="transmembrane region" description="Helical" evidence="7">
    <location>
        <begin position="21"/>
        <end position="40"/>
    </location>
</feature>
<comment type="subcellular location">
    <subcellularLocation>
        <location evidence="1">Cell membrane</location>
        <topology evidence="1">Multi-pass membrane protein</topology>
    </subcellularLocation>
</comment>
<gene>
    <name evidence="9" type="ORF">ACFFH4_26650</name>
</gene>
<feature type="transmembrane region" description="Helical" evidence="7">
    <location>
        <begin position="359"/>
        <end position="382"/>
    </location>
</feature>
<dbReference type="Proteomes" id="UP001589833">
    <property type="component" value="Unassembled WGS sequence"/>
</dbReference>
<dbReference type="RefSeq" id="WP_390187798.1">
    <property type="nucleotide sequence ID" value="NZ_JAQQWT010000010.1"/>
</dbReference>
<keyword evidence="4" id="KW-0029">Amino-acid transport</keyword>
<keyword evidence="5 7" id="KW-1133">Transmembrane helix</keyword>
<proteinExistence type="predicted"/>
<feature type="transmembrane region" description="Helical" evidence="7">
    <location>
        <begin position="86"/>
        <end position="106"/>
    </location>
</feature>
<protein>
    <submittedName>
        <fullName evidence="9">Amino acid permease</fullName>
    </submittedName>
</protein>
<feature type="transmembrane region" description="Helical" evidence="7">
    <location>
        <begin position="126"/>
        <end position="144"/>
    </location>
</feature>
<organism evidence="9 10">
    <name type="scientific">Halalkalibacter alkalisediminis</name>
    <dbReference type="NCBI Taxonomy" id="935616"/>
    <lineage>
        <taxon>Bacteria</taxon>
        <taxon>Bacillati</taxon>
        <taxon>Bacillota</taxon>
        <taxon>Bacilli</taxon>
        <taxon>Bacillales</taxon>
        <taxon>Bacillaceae</taxon>
        <taxon>Halalkalibacter</taxon>
    </lineage>
</organism>
<reference evidence="9 10" key="1">
    <citation type="submission" date="2024-09" db="EMBL/GenBank/DDBJ databases">
        <authorList>
            <person name="Sun Q."/>
            <person name="Mori K."/>
        </authorList>
    </citation>
    <scope>NUCLEOTIDE SEQUENCE [LARGE SCALE GENOMIC DNA]</scope>
    <source>
        <strain evidence="9 10">NCAIM B.02301</strain>
    </source>
</reference>
<dbReference type="PIRSF" id="PIRSF006060">
    <property type="entry name" value="AA_transporter"/>
    <property type="match status" value="1"/>
</dbReference>
<evidence type="ECO:0000256" key="2">
    <source>
        <dbReference type="ARBA" id="ARBA00022448"/>
    </source>
</evidence>
<evidence type="ECO:0000256" key="3">
    <source>
        <dbReference type="ARBA" id="ARBA00022692"/>
    </source>
</evidence>
<name>A0ABV6NNQ9_9BACI</name>
<keyword evidence="10" id="KW-1185">Reference proteome</keyword>
<keyword evidence="3 7" id="KW-0812">Transmembrane</keyword>
<feature type="transmembrane region" description="Helical" evidence="7">
    <location>
        <begin position="394"/>
        <end position="411"/>
    </location>
</feature>
<evidence type="ECO:0000256" key="6">
    <source>
        <dbReference type="ARBA" id="ARBA00023136"/>
    </source>
</evidence>
<dbReference type="Pfam" id="PF00324">
    <property type="entry name" value="AA_permease"/>
    <property type="match status" value="1"/>
</dbReference>
<dbReference type="PANTHER" id="PTHR43495">
    <property type="entry name" value="GABA PERMEASE"/>
    <property type="match status" value="1"/>
</dbReference>
<feature type="transmembrane region" description="Helical" evidence="7">
    <location>
        <begin position="156"/>
        <end position="178"/>
    </location>
</feature>
<evidence type="ECO:0000256" key="4">
    <source>
        <dbReference type="ARBA" id="ARBA00022970"/>
    </source>
</evidence>
<dbReference type="InterPro" id="IPR004841">
    <property type="entry name" value="AA-permease/SLC12A_dom"/>
</dbReference>
<dbReference type="EMBL" id="JBHLTR010000131">
    <property type="protein sequence ID" value="MFC0562412.1"/>
    <property type="molecule type" value="Genomic_DNA"/>
</dbReference>
<accession>A0ABV6NNQ9</accession>
<feature type="transmembrane region" description="Helical" evidence="7">
    <location>
        <begin position="285"/>
        <end position="310"/>
    </location>
</feature>
<evidence type="ECO:0000256" key="1">
    <source>
        <dbReference type="ARBA" id="ARBA00004651"/>
    </source>
</evidence>
<keyword evidence="2" id="KW-0813">Transport</keyword>
<feature type="transmembrane region" description="Helical" evidence="7">
    <location>
        <begin position="205"/>
        <end position="226"/>
    </location>
</feature>
<evidence type="ECO:0000313" key="10">
    <source>
        <dbReference type="Proteomes" id="UP001589833"/>
    </source>
</evidence>
<feature type="transmembrane region" description="Helical" evidence="7">
    <location>
        <begin position="330"/>
        <end position="353"/>
    </location>
</feature>
<feature type="transmembrane region" description="Helical" evidence="7">
    <location>
        <begin position="417"/>
        <end position="438"/>
    </location>
</feature>
<keyword evidence="6 7" id="KW-0472">Membrane</keyword>
<feature type="domain" description="Amino acid permease/ SLC12A" evidence="8">
    <location>
        <begin position="21"/>
        <end position="382"/>
    </location>
</feature>
<evidence type="ECO:0000259" key="8">
    <source>
        <dbReference type="Pfam" id="PF00324"/>
    </source>
</evidence>
<dbReference type="PANTHER" id="PTHR43495:SF5">
    <property type="entry name" value="GAMMA-AMINOBUTYRIC ACID PERMEASE"/>
    <property type="match status" value="1"/>
</dbReference>
<evidence type="ECO:0000256" key="7">
    <source>
        <dbReference type="SAM" id="Phobius"/>
    </source>
</evidence>
<feature type="transmembrane region" description="Helical" evidence="7">
    <location>
        <begin position="238"/>
        <end position="260"/>
    </location>
</feature>
<sequence length="457" mass="49845">MMKTKAGEQSEKKLRWWELSLLGVAGTIGTGFFLGSSIAIDMAGPSVLLAFALAAVGTYFVFEALAKMTIADPQKGSFRSYAKNAYGRWAGFSSGWVYWLSEMLIMGSQMTALSIFTRFWFPNIPLWVFACVYAALGILVILVGTKSFDRVENLLAVLKIAAILMFIILAALALFGILGEGTANVTTPRTYGSIFPNGITGLLPAFIYGFYGFAGIEIMGLLAVRLKNMKDAPKSGKVMLFVLAIIYIASVGLALLMVSWNDFTIEQSPFVTALNAFNIPYVNHFFNGVFIIAGFSTMVASLFAVIRILVTLAEDHDAPTVFSKRVGKSIALPAIGLTAAGMVVSIILAIVIPGRLYEYVTTAAGIMLLYNWLFILGSFGRLLDLTTKDKIKQMLGFILVLLGVIGTVFHTTSRPGFFISLAFIVVVAIVTLIMRHFWKKSQDDQPPDQPSLFSKVK</sequence>
<evidence type="ECO:0000256" key="5">
    <source>
        <dbReference type="ARBA" id="ARBA00022989"/>
    </source>
</evidence>
<feature type="transmembrane region" description="Helical" evidence="7">
    <location>
        <begin position="46"/>
        <end position="65"/>
    </location>
</feature>
<evidence type="ECO:0000313" key="9">
    <source>
        <dbReference type="EMBL" id="MFC0562412.1"/>
    </source>
</evidence>